<keyword evidence="3" id="KW-1185">Reference proteome</keyword>
<proteinExistence type="predicted"/>
<dbReference type="EMBL" id="JAINUG010000153">
    <property type="protein sequence ID" value="KAJ8391753.1"/>
    <property type="molecule type" value="Genomic_DNA"/>
</dbReference>
<protein>
    <submittedName>
        <fullName evidence="2">Uncharacterized protein</fullName>
    </submittedName>
</protein>
<comment type="caution">
    <text evidence="2">The sequence shown here is derived from an EMBL/GenBank/DDBJ whole genome shotgun (WGS) entry which is preliminary data.</text>
</comment>
<evidence type="ECO:0000313" key="3">
    <source>
        <dbReference type="Proteomes" id="UP001221898"/>
    </source>
</evidence>
<dbReference type="AlphaFoldDB" id="A0AAD7WCK6"/>
<evidence type="ECO:0000313" key="2">
    <source>
        <dbReference type="EMBL" id="KAJ8391753.1"/>
    </source>
</evidence>
<feature type="region of interest" description="Disordered" evidence="1">
    <location>
        <begin position="66"/>
        <end position="93"/>
    </location>
</feature>
<accession>A0AAD7WCK6</accession>
<sequence>MGGQRGVKYERAAKIYLALELPRLTVTQGPAKETVLPLADKRNSALLTQAALGSETVAAAGSFVGGGASKGQRKVGGKQAAEGGRFPCRNSRP</sequence>
<dbReference type="Proteomes" id="UP001221898">
    <property type="component" value="Unassembled WGS sequence"/>
</dbReference>
<name>A0AAD7WCK6_9TELE</name>
<reference evidence="2" key="1">
    <citation type="journal article" date="2023" name="Science">
        <title>Genome structures resolve the early diversification of teleost fishes.</title>
        <authorList>
            <person name="Parey E."/>
            <person name="Louis A."/>
            <person name="Montfort J."/>
            <person name="Bouchez O."/>
            <person name="Roques C."/>
            <person name="Iampietro C."/>
            <person name="Lluch J."/>
            <person name="Castinel A."/>
            <person name="Donnadieu C."/>
            <person name="Desvignes T."/>
            <person name="Floi Bucao C."/>
            <person name="Jouanno E."/>
            <person name="Wen M."/>
            <person name="Mejri S."/>
            <person name="Dirks R."/>
            <person name="Jansen H."/>
            <person name="Henkel C."/>
            <person name="Chen W.J."/>
            <person name="Zahm M."/>
            <person name="Cabau C."/>
            <person name="Klopp C."/>
            <person name="Thompson A.W."/>
            <person name="Robinson-Rechavi M."/>
            <person name="Braasch I."/>
            <person name="Lecointre G."/>
            <person name="Bobe J."/>
            <person name="Postlethwait J.H."/>
            <person name="Berthelot C."/>
            <person name="Roest Crollius H."/>
            <person name="Guiguen Y."/>
        </authorList>
    </citation>
    <scope>NUCLEOTIDE SEQUENCE</scope>
    <source>
        <strain evidence="2">NC1722</strain>
    </source>
</reference>
<evidence type="ECO:0000256" key="1">
    <source>
        <dbReference type="SAM" id="MobiDB-lite"/>
    </source>
</evidence>
<organism evidence="2 3">
    <name type="scientific">Aldrovandia affinis</name>
    <dbReference type="NCBI Taxonomy" id="143900"/>
    <lineage>
        <taxon>Eukaryota</taxon>
        <taxon>Metazoa</taxon>
        <taxon>Chordata</taxon>
        <taxon>Craniata</taxon>
        <taxon>Vertebrata</taxon>
        <taxon>Euteleostomi</taxon>
        <taxon>Actinopterygii</taxon>
        <taxon>Neopterygii</taxon>
        <taxon>Teleostei</taxon>
        <taxon>Notacanthiformes</taxon>
        <taxon>Halosauridae</taxon>
        <taxon>Aldrovandia</taxon>
    </lineage>
</organism>
<gene>
    <name evidence="2" type="ORF">AAFF_G00085250</name>
</gene>